<protein>
    <recommendedName>
        <fullName evidence="5">Protein E6-like</fullName>
    </recommendedName>
</protein>
<feature type="chain" id="PRO_5045439162" description="Protein E6-like" evidence="2">
    <location>
        <begin position="25"/>
        <end position="291"/>
    </location>
</feature>
<dbReference type="PANTHER" id="PTHR35274:SF2">
    <property type="entry name" value="E6-LIKE PROTEIN"/>
    <property type="match status" value="1"/>
</dbReference>
<keyword evidence="2" id="KW-0732">Signal</keyword>
<gene>
    <name evidence="3" type="ORF">DH2020_008989</name>
</gene>
<organism evidence="3 4">
    <name type="scientific">Rehmannia glutinosa</name>
    <name type="common">Chinese foxglove</name>
    <dbReference type="NCBI Taxonomy" id="99300"/>
    <lineage>
        <taxon>Eukaryota</taxon>
        <taxon>Viridiplantae</taxon>
        <taxon>Streptophyta</taxon>
        <taxon>Embryophyta</taxon>
        <taxon>Tracheophyta</taxon>
        <taxon>Spermatophyta</taxon>
        <taxon>Magnoliopsida</taxon>
        <taxon>eudicotyledons</taxon>
        <taxon>Gunneridae</taxon>
        <taxon>Pentapetalae</taxon>
        <taxon>asterids</taxon>
        <taxon>lamiids</taxon>
        <taxon>Lamiales</taxon>
        <taxon>Orobanchaceae</taxon>
        <taxon>Rehmannieae</taxon>
        <taxon>Rehmannia</taxon>
    </lineage>
</organism>
<dbReference type="EMBL" id="JABTTQ020000005">
    <property type="protein sequence ID" value="KAK6154741.1"/>
    <property type="molecule type" value="Genomic_DNA"/>
</dbReference>
<feature type="signal peptide" evidence="2">
    <location>
        <begin position="1"/>
        <end position="24"/>
    </location>
</feature>
<feature type="region of interest" description="Disordered" evidence="1">
    <location>
        <begin position="271"/>
        <end position="291"/>
    </location>
</feature>
<evidence type="ECO:0008006" key="5">
    <source>
        <dbReference type="Google" id="ProtNLM"/>
    </source>
</evidence>
<comment type="caution">
    <text evidence="3">The sequence shown here is derived from an EMBL/GenBank/DDBJ whole genome shotgun (WGS) entry which is preliminary data.</text>
</comment>
<evidence type="ECO:0000256" key="2">
    <source>
        <dbReference type="SAM" id="SignalP"/>
    </source>
</evidence>
<evidence type="ECO:0000256" key="1">
    <source>
        <dbReference type="SAM" id="MobiDB-lite"/>
    </source>
</evidence>
<name>A0ABR0X7I9_REHGL</name>
<accession>A0ABR0X7I9</accession>
<evidence type="ECO:0000313" key="4">
    <source>
        <dbReference type="Proteomes" id="UP001318860"/>
    </source>
</evidence>
<dbReference type="PANTHER" id="PTHR35274">
    <property type="entry name" value="E6-LIKE PROTEIN"/>
    <property type="match status" value="1"/>
</dbReference>
<proteinExistence type="predicted"/>
<dbReference type="InterPro" id="IPR040290">
    <property type="entry name" value="Prot_E6-like"/>
</dbReference>
<reference evidence="3 4" key="1">
    <citation type="journal article" date="2021" name="Comput. Struct. Biotechnol. J.">
        <title>De novo genome assembly of the potent medicinal plant Rehmannia glutinosa using nanopore technology.</title>
        <authorList>
            <person name="Ma L."/>
            <person name="Dong C."/>
            <person name="Song C."/>
            <person name="Wang X."/>
            <person name="Zheng X."/>
            <person name="Niu Y."/>
            <person name="Chen S."/>
            <person name="Feng W."/>
        </authorList>
    </citation>
    <scope>NUCLEOTIDE SEQUENCE [LARGE SCALE GENOMIC DNA]</scope>
    <source>
        <strain evidence="3">DH-2019</strain>
    </source>
</reference>
<dbReference type="Proteomes" id="UP001318860">
    <property type="component" value="Unassembled WGS sequence"/>
</dbReference>
<sequence length="291" mass="32956">MAFSANHFPLFLLFILSSSLHTHARDSQLFNKIPTTNNNIHDDVVPYSNNNQQPEQPNFLPENENGYGLYGHSSGQLHPSTAATTTVESKQPLPKYLPKNYNPVAYVTEPEDTGDVTTKFAEEKSFVTSNPENDKNYYDGARNYYNTPQEESELSEYRNNHATTNDRNGYYINGGSSFNSPTDTVPRGGAALSGRENYFNYGGGGGNRRFQPQGMSDTRSLENGKYFYDVNTEMYSSNHPYESLRRVRARNEYNNGNYYENGENGYGFNGENSMGGYRNQDEFQIEENNLP</sequence>
<evidence type="ECO:0000313" key="3">
    <source>
        <dbReference type="EMBL" id="KAK6154741.1"/>
    </source>
</evidence>
<keyword evidence="4" id="KW-1185">Reference proteome</keyword>